<proteinExistence type="predicted"/>
<dbReference type="EMBL" id="HF936243">
    <property type="protein sequence ID" value="CCX15603.1"/>
    <property type="molecule type" value="Genomic_DNA"/>
</dbReference>
<name>U4LH11_PYROM</name>
<sequence length="76" mass="8509">MTFWLVSAASVISYSVIQSYSELSGLPSSSPKPVFRTGNRLPLVHALCYPTFDQQQQESRSIFLPFRTSSRFSSST</sequence>
<evidence type="ECO:0000313" key="2">
    <source>
        <dbReference type="Proteomes" id="UP000018144"/>
    </source>
</evidence>
<accession>U4LH11</accession>
<keyword evidence="2" id="KW-1185">Reference proteome</keyword>
<organism evidence="1 2">
    <name type="scientific">Pyronema omphalodes (strain CBS 100304)</name>
    <name type="common">Pyronema confluens</name>
    <dbReference type="NCBI Taxonomy" id="1076935"/>
    <lineage>
        <taxon>Eukaryota</taxon>
        <taxon>Fungi</taxon>
        <taxon>Dikarya</taxon>
        <taxon>Ascomycota</taxon>
        <taxon>Pezizomycotina</taxon>
        <taxon>Pezizomycetes</taxon>
        <taxon>Pezizales</taxon>
        <taxon>Pyronemataceae</taxon>
        <taxon>Pyronema</taxon>
    </lineage>
</organism>
<protein>
    <submittedName>
        <fullName evidence="1">Uncharacterized protein</fullName>
    </submittedName>
</protein>
<dbReference type="AlphaFoldDB" id="U4LH11"/>
<reference evidence="1 2" key="1">
    <citation type="journal article" date="2013" name="PLoS Genet.">
        <title>The genome and development-dependent transcriptomes of Pyronema confluens: a window into fungal evolution.</title>
        <authorList>
            <person name="Traeger S."/>
            <person name="Altegoer F."/>
            <person name="Freitag M."/>
            <person name="Gabaldon T."/>
            <person name="Kempken F."/>
            <person name="Kumar A."/>
            <person name="Marcet-Houben M."/>
            <person name="Poggeler S."/>
            <person name="Stajich J.E."/>
            <person name="Nowrousian M."/>
        </authorList>
    </citation>
    <scope>NUCLEOTIDE SEQUENCE [LARGE SCALE GENOMIC DNA]</scope>
    <source>
        <strain evidence="2">CBS 100304</strain>
        <tissue evidence="1">Vegetative mycelium</tissue>
    </source>
</reference>
<gene>
    <name evidence="1" type="ORF">PCON_02020</name>
</gene>
<evidence type="ECO:0000313" key="1">
    <source>
        <dbReference type="EMBL" id="CCX15603.1"/>
    </source>
</evidence>
<dbReference type="Proteomes" id="UP000018144">
    <property type="component" value="Unassembled WGS sequence"/>
</dbReference>